<evidence type="ECO:0000256" key="3">
    <source>
        <dbReference type="ARBA" id="ARBA00023002"/>
    </source>
</evidence>
<dbReference type="FunFam" id="3.40.50.720:FF:000085">
    <property type="entry name" value="Dihydroflavonol reductase"/>
    <property type="match status" value="1"/>
</dbReference>
<reference evidence="15 16" key="1">
    <citation type="journal article" date="2015" name="Proc. Natl. Acad. Sci. U.S.A.">
        <title>The resurrection genome of Boea hygrometrica: A blueprint for survival of dehydration.</title>
        <authorList>
            <person name="Xiao L."/>
            <person name="Yang G."/>
            <person name="Zhang L."/>
            <person name="Yang X."/>
            <person name="Zhao S."/>
            <person name="Ji Z."/>
            <person name="Zhou Q."/>
            <person name="Hu M."/>
            <person name="Wang Y."/>
            <person name="Chen M."/>
            <person name="Xu Y."/>
            <person name="Jin H."/>
            <person name="Xiao X."/>
            <person name="Hu G."/>
            <person name="Bao F."/>
            <person name="Hu Y."/>
            <person name="Wan P."/>
            <person name="Li L."/>
            <person name="Deng X."/>
            <person name="Kuang T."/>
            <person name="Xiang C."/>
            <person name="Zhu J.K."/>
            <person name="Oliver M.J."/>
            <person name="He Y."/>
        </authorList>
    </citation>
    <scope>NUCLEOTIDE SEQUENCE [LARGE SCALE GENOMIC DNA]</scope>
    <source>
        <strain evidence="16">cv. XS01</strain>
    </source>
</reference>
<dbReference type="PANTHER" id="PTHR10366">
    <property type="entry name" value="NAD DEPENDENT EPIMERASE/DEHYDRATASE"/>
    <property type="match status" value="1"/>
</dbReference>
<comment type="catalytic activity">
    <reaction evidence="13">
        <text>a (2R,3S,4S)-leucoanthocyanidin + NADP(+) = a (2R,3R)-dihydroflavonol + NADPH + H(+)</text>
        <dbReference type="Rhea" id="RHEA:54444"/>
        <dbReference type="ChEBI" id="CHEBI:15378"/>
        <dbReference type="ChEBI" id="CHEBI:57783"/>
        <dbReference type="ChEBI" id="CHEBI:58349"/>
        <dbReference type="ChEBI" id="CHEBI:138176"/>
        <dbReference type="ChEBI" id="CHEBI:138188"/>
        <dbReference type="EC" id="1.1.1.219"/>
    </reaction>
</comment>
<dbReference type="Gene3D" id="3.40.50.720">
    <property type="entry name" value="NAD(P)-binding Rossmann-like Domain"/>
    <property type="match status" value="1"/>
</dbReference>
<evidence type="ECO:0000313" key="15">
    <source>
        <dbReference type="EMBL" id="KZV47349.1"/>
    </source>
</evidence>
<gene>
    <name evidence="15" type="ORF">F511_30169</name>
</gene>
<proteinExistence type="inferred from homology"/>
<dbReference type="OrthoDB" id="2735536at2759"/>
<dbReference type="GO" id="GO:0045552">
    <property type="term" value="F:dihydroflavanol 4-reductase activity"/>
    <property type="evidence" value="ECO:0007669"/>
    <property type="project" value="UniProtKB-EC"/>
</dbReference>
<comment type="function">
    <text evidence="6">Bifunctional enzyme involved in flavonoid metabolism.</text>
</comment>
<evidence type="ECO:0000256" key="1">
    <source>
        <dbReference type="ARBA" id="ARBA00004935"/>
    </source>
</evidence>
<dbReference type="PANTHER" id="PTHR10366:SF563">
    <property type="entry name" value="CINNAMOYL-COA REDUCTASE 16"/>
    <property type="match status" value="1"/>
</dbReference>
<dbReference type="EC" id="1.1.1.234" evidence="7"/>
<evidence type="ECO:0000256" key="5">
    <source>
        <dbReference type="ARBA" id="ARBA00023445"/>
    </source>
</evidence>
<dbReference type="AlphaFoldDB" id="A0A2Z7CRH3"/>
<evidence type="ECO:0000256" key="10">
    <source>
        <dbReference type="ARBA" id="ARBA00042087"/>
    </source>
</evidence>
<dbReference type="GO" id="GO:0047890">
    <property type="term" value="F:flavanone 4-reductase activity"/>
    <property type="evidence" value="ECO:0007669"/>
    <property type="project" value="UniProtKB-EC"/>
</dbReference>
<evidence type="ECO:0000256" key="6">
    <source>
        <dbReference type="ARBA" id="ARBA00037100"/>
    </source>
</evidence>
<evidence type="ECO:0000256" key="11">
    <source>
        <dbReference type="ARBA" id="ARBA00042831"/>
    </source>
</evidence>
<feature type="domain" description="NAD-dependent epimerase/dehydratase" evidence="14">
    <location>
        <begin position="11"/>
        <end position="251"/>
    </location>
</feature>
<evidence type="ECO:0000256" key="8">
    <source>
        <dbReference type="ARBA" id="ARBA00039057"/>
    </source>
</evidence>
<evidence type="ECO:0000256" key="7">
    <source>
        <dbReference type="ARBA" id="ARBA00039055"/>
    </source>
</evidence>
<dbReference type="InterPro" id="IPR001509">
    <property type="entry name" value="Epimerase_deHydtase"/>
</dbReference>
<dbReference type="CDD" id="cd08958">
    <property type="entry name" value="FR_SDR_e"/>
    <property type="match status" value="1"/>
</dbReference>
<evidence type="ECO:0000256" key="13">
    <source>
        <dbReference type="ARBA" id="ARBA00049132"/>
    </source>
</evidence>
<evidence type="ECO:0000313" key="16">
    <source>
        <dbReference type="Proteomes" id="UP000250235"/>
    </source>
</evidence>
<dbReference type="GO" id="GO:0009813">
    <property type="term" value="P:flavonoid biosynthetic process"/>
    <property type="evidence" value="ECO:0007669"/>
    <property type="project" value="UniProtKB-KW"/>
</dbReference>
<organism evidence="15 16">
    <name type="scientific">Dorcoceras hygrometricum</name>
    <dbReference type="NCBI Taxonomy" id="472368"/>
    <lineage>
        <taxon>Eukaryota</taxon>
        <taxon>Viridiplantae</taxon>
        <taxon>Streptophyta</taxon>
        <taxon>Embryophyta</taxon>
        <taxon>Tracheophyta</taxon>
        <taxon>Spermatophyta</taxon>
        <taxon>Magnoliopsida</taxon>
        <taxon>eudicotyledons</taxon>
        <taxon>Gunneridae</taxon>
        <taxon>Pentapetalae</taxon>
        <taxon>asterids</taxon>
        <taxon>lamiids</taxon>
        <taxon>Lamiales</taxon>
        <taxon>Gesneriaceae</taxon>
        <taxon>Didymocarpoideae</taxon>
        <taxon>Trichosporeae</taxon>
        <taxon>Loxocarpinae</taxon>
        <taxon>Dorcoceras</taxon>
    </lineage>
</organism>
<name>A0A2Z7CRH3_9LAMI</name>
<dbReference type="EMBL" id="KQ995302">
    <property type="protein sequence ID" value="KZV47349.1"/>
    <property type="molecule type" value="Genomic_DNA"/>
</dbReference>
<accession>A0A2Z7CRH3</accession>
<protein>
    <recommendedName>
        <fullName evidence="9">Dihydroflavonol 4-reductase</fullName>
        <ecNumber evidence="8">1.1.1.219</ecNumber>
        <ecNumber evidence="7">1.1.1.234</ecNumber>
    </recommendedName>
    <alternativeName>
        <fullName evidence="11">Dihydrokaempferol 4-reductase</fullName>
    </alternativeName>
    <alternativeName>
        <fullName evidence="10">Flavanone 4-reductase</fullName>
    </alternativeName>
</protein>
<keyword evidence="2" id="KW-0521">NADP</keyword>
<evidence type="ECO:0000256" key="12">
    <source>
        <dbReference type="ARBA" id="ARBA00048870"/>
    </source>
</evidence>
<dbReference type="InterPro" id="IPR050425">
    <property type="entry name" value="NAD(P)_dehydrat-like"/>
</dbReference>
<comment type="similarity">
    <text evidence="5">Belongs to the NAD(P)-dependent epimerase/dehydratase family. Dihydroflavonol-4-reductase subfamily.</text>
</comment>
<comment type="catalytic activity">
    <reaction evidence="12">
        <text>(2S)-flavan-4-ol + NADP(+) = (2S)-flavanone + NADPH + H(+)</text>
        <dbReference type="Rhea" id="RHEA:11228"/>
        <dbReference type="ChEBI" id="CHEBI:15378"/>
        <dbReference type="ChEBI" id="CHEBI:15605"/>
        <dbReference type="ChEBI" id="CHEBI:15606"/>
        <dbReference type="ChEBI" id="CHEBI:57783"/>
        <dbReference type="ChEBI" id="CHEBI:58349"/>
        <dbReference type="EC" id="1.1.1.234"/>
    </reaction>
</comment>
<sequence length="329" mass="36396">MEEHYDKGRLCVTGGTGFLGSWLVMKLLQSGYAVNTTVRPNPDGKRDVSYLTTLPGASERLQIFDADLDRPETFAPAIRGCTGVFHVAHALDLQGKEDEETKTKRAINGVLAILQSCVDSKTVKRFVYTSTAGTVAANAKNLDVMDEECWSDVGLLRSLGASAGSYVISKTLTEKAANEFAEKHGLDFVSVIPTWIHGPFISSHLPDSVKICLALIFGDQEHYKYLCDTSLVHVDDVARAHIFLFEHPNAKGRYICSALQVTIHELREFISARYPQYQLPSTADLSIKEVARFSGFSTKKLLDTGFKFQHGLEDMFDEAIACCKEKGYL</sequence>
<evidence type="ECO:0000256" key="2">
    <source>
        <dbReference type="ARBA" id="ARBA00022857"/>
    </source>
</evidence>
<evidence type="ECO:0000256" key="4">
    <source>
        <dbReference type="ARBA" id="ARBA00023241"/>
    </source>
</evidence>
<dbReference type="EC" id="1.1.1.219" evidence="8"/>
<dbReference type="SUPFAM" id="SSF51735">
    <property type="entry name" value="NAD(P)-binding Rossmann-fold domains"/>
    <property type="match status" value="1"/>
</dbReference>
<keyword evidence="3" id="KW-0560">Oxidoreductase</keyword>
<evidence type="ECO:0000259" key="14">
    <source>
        <dbReference type="Pfam" id="PF01370"/>
    </source>
</evidence>
<evidence type="ECO:0000256" key="9">
    <source>
        <dbReference type="ARBA" id="ARBA00039963"/>
    </source>
</evidence>
<comment type="pathway">
    <text evidence="1">Pigment biosynthesis; anthocyanin biosynthesis.</text>
</comment>
<dbReference type="Pfam" id="PF01370">
    <property type="entry name" value="Epimerase"/>
    <property type="match status" value="1"/>
</dbReference>
<dbReference type="InterPro" id="IPR036291">
    <property type="entry name" value="NAD(P)-bd_dom_sf"/>
</dbReference>
<keyword evidence="4" id="KW-0284">Flavonoid biosynthesis</keyword>
<dbReference type="Proteomes" id="UP000250235">
    <property type="component" value="Unassembled WGS sequence"/>
</dbReference>
<keyword evidence="16" id="KW-1185">Reference proteome</keyword>